<evidence type="ECO:0000313" key="2">
    <source>
        <dbReference type="WBParaSite" id="ALUE_0001512101-mRNA-1"/>
    </source>
</evidence>
<dbReference type="WBParaSite" id="ALUE_0001512101-mRNA-1">
    <property type="protein sequence ID" value="ALUE_0001512101-mRNA-1"/>
    <property type="gene ID" value="ALUE_0001512101"/>
</dbReference>
<dbReference type="AlphaFoldDB" id="A0A9J2PY66"/>
<organism evidence="1 2">
    <name type="scientific">Ascaris lumbricoides</name>
    <name type="common">Giant roundworm</name>
    <dbReference type="NCBI Taxonomy" id="6252"/>
    <lineage>
        <taxon>Eukaryota</taxon>
        <taxon>Metazoa</taxon>
        <taxon>Ecdysozoa</taxon>
        <taxon>Nematoda</taxon>
        <taxon>Chromadorea</taxon>
        <taxon>Rhabditida</taxon>
        <taxon>Spirurina</taxon>
        <taxon>Ascaridomorpha</taxon>
        <taxon>Ascaridoidea</taxon>
        <taxon>Ascarididae</taxon>
        <taxon>Ascaris</taxon>
    </lineage>
</organism>
<protein>
    <submittedName>
        <fullName evidence="2">Uncharacterized protein</fullName>
    </submittedName>
</protein>
<name>A0A9J2PY66_ASCLU</name>
<keyword evidence="1" id="KW-1185">Reference proteome</keyword>
<accession>A0A9J2PY66</accession>
<reference evidence="2" key="1">
    <citation type="submission" date="2023-03" db="UniProtKB">
        <authorList>
            <consortium name="WormBaseParasite"/>
        </authorList>
    </citation>
    <scope>IDENTIFICATION</scope>
</reference>
<evidence type="ECO:0000313" key="1">
    <source>
        <dbReference type="Proteomes" id="UP000036681"/>
    </source>
</evidence>
<dbReference type="Proteomes" id="UP000036681">
    <property type="component" value="Unplaced"/>
</dbReference>
<sequence length="272" mass="31631">MTYGGGGGGSIDDPFEEVLGLIDEFDSADLSDITQRTAGVEWPRSLRDYKEICKMMRKCSRKMSSDLREKDVAIHESQAEESRFKEENTSLKRKINRTHSEMEAVSGELKDLNRIDRELNEAIETRKMPLEELENNYYMLLFSTAFARKKSDLLPGVASLLPVYYLPHSFLFRRRFVRMCNDCRLSDLLDLRRKKVVVAMDSRSNTIKAFLFEFYVPFDARKVLTARSWNELTNENGNLSNSMRSQGNYEEWLVISYSKKALSYYPVPNMYP</sequence>
<proteinExistence type="predicted"/>